<name>A0ABT2DER2_9BURK</name>
<accession>A0ABT2DER2</accession>
<protein>
    <submittedName>
        <fullName evidence="2">Uncharacterized protein</fullName>
    </submittedName>
</protein>
<reference evidence="2 3" key="1">
    <citation type="submission" date="2022-08" db="EMBL/GenBank/DDBJ databases">
        <title>Reclassification of Massilia species as members of the genera Telluria, Duganella, Pseudoduganella, Mokoshia gen. nov. and Zemynaea gen. nov. using orthogonal and non-orthogonal genome-based approaches.</title>
        <authorList>
            <person name="Bowman J.P."/>
        </authorList>
    </citation>
    <scope>NUCLEOTIDE SEQUENCE [LARGE SCALE GENOMIC DNA]</scope>
    <source>
        <strain evidence="2 3">JCM 31605</strain>
    </source>
</reference>
<feature type="region of interest" description="Disordered" evidence="1">
    <location>
        <begin position="1"/>
        <end position="99"/>
    </location>
</feature>
<dbReference type="EMBL" id="JANUHB010000004">
    <property type="protein sequence ID" value="MCS0809684.1"/>
    <property type="molecule type" value="Genomic_DNA"/>
</dbReference>
<evidence type="ECO:0000313" key="2">
    <source>
        <dbReference type="EMBL" id="MCS0809684.1"/>
    </source>
</evidence>
<gene>
    <name evidence="2" type="ORF">NX774_17315</name>
</gene>
<proteinExistence type="predicted"/>
<evidence type="ECO:0000256" key="1">
    <source>
        <dbReference type="SAM" id="MobiDB-lite"/>
    </source>
</evidence>
<evidence type="ECO:0000313" key="3">
    <source>
        <dbReference type="Proteomes" id="UP001206126"/>
    </source>
</evidence>
<feature type="compositionally biased region" description="Basic residues" evidence="1">
    <location>
        <begin position="1"/>
        <end position="36"/>
    </location>
</feature>
<dbReference type="Proteomes" id="UP001206126">
    <property type="component" value="Unassembled WGS sequence"/>
</dbReference>
<comment type="caution">
    <text evidence="2">The sequence shown here is derived from an EMBL/GenBank/DDBJ whole genome shotgun (WGS) entry which is preliminary data.</text>
</comment>
<sequence length="193" mass="21584">MDPQRQHRQSRAGRGHRGRRRARRAGRLQHRWRQGRGGRGDRRCAGRRLARPADRAVGQHQARHRDHGAPGHGRTGGDHANSRRAVPAGRACAPAEQRDDDPRVALSAAAASRCGAAWRRVSRVGTRCPPTGLSVGRDHLCCTHPLPRPAVEAASHIHANKKLRKHVYFRDAFFRALCHRLHHLGLHFLGHHP</sequence>
<organism evidence="2 3">
    <name type="scientific">Massilia agilis</name>
    <dbReference type="NCBI Taxonomy" id="1811226"/>
    <lineage>
        <taxon>Bacteria</taxon>
        <taxon>Pseudomonadati</taxon>
        <taxon>Pseudomonadota</taxon>
        <taxon>Betaproteobacteria</taxon>
        <taxon>Burkholderiales</taxon>
        <taxon>Oxalobacteraceae</taxon>
        <taxon>Telluria group</taxon>
        <taxon>Massilia</taxon>
    </lineage>
</organism>
<keyword evidence="3" id="KW-1185">Reference proteome</keyword>